<sequence length="179" mass="20118">MRIVGGTHKGRRIKIPKKGVRPTKGIVRGAIFNIIGSHIQNADILDIFAGSGALGLEALSRGAMSCVFIEKKSKVLRENIKNLYPRAQTIHIISSDFRLGIKRVVNKQFDIIFVDPPYHKQYIQKTLALIMKYRLLSNNGVVIVEHHSDEALKVPRSLSLEKKKKYGDTTVSFIVNTRV</sequence>
<evidence type="ECO:0000256" key="1">
    <source>
        <dbReference type="ARBA" id="ARBA00022603"/>
    </source>
</evidence>
<dbReference type="PANTHER" id="PTHR43542">
    <property type="entry name" value="METHYLTRANSFERASE"/>
    <property type="match status" value="1"/>
</dbReference>
<dbReference type="InterPro" id="IPR002052">
    <property type="entry name" value="DNA_methylase_N6_adenine_CS"/>
</dbReference>
<keyword evidence="2" id="KW-0808">Transferase</keyword>
<evidence type="ECO:0000313" key="4">
    <source>
        <dbReference type="Proteomes" id="UP000051012"/>
    </source>
</evidence>
<dbReference type="GO" id="GO:0031167">
    <property type="term" value="P:rRNA methylation"/>
    <property type="evidence" value="ECO:0007669"/>
    <property type="project" value="InterPro"/>
</dbReference>
<dbReference type="InterPro" id="IPR004398">
    <property type="entry name" value="RNA_MeTrfase_RsmD"/>
</dbReference>
<dbReference type="InterPro" id="IPR029063">
    <property type="entry name" value="SAM-dependent_MTases_sf"/>
</dbReference>
<dbReference type="PATRIC" id="fig|1703772.3.peg.396"/>
<dbReference type="GO" id="GO:0008168">
    <property type="term" value="F:methyltransferase activity"/>
    <property type="evidence" value="ECO:0007669"/>
    <property type="project" value="UniProtKB-KW"/>
</dbReference>
<dbReference type="Pfam" id="PF03602">
    <property type="entry name" value="Cons_hypoth95"/>
    <property type="match status" value="1"/>
</dbReference>
<reference evidence="3 4" key="1">
    <citation type="journal article" date="2015" name="Microbiome">
        <title>Genomic resolution of linkages in carbon, nitrogen, and sulfur cycling among widespread estuary sediment bacteria.</title>
        <authorList>
            <person name="Baker B.J."/>
            <person name="Lazar C.S."/>
            <person name="Teske A.P."/>
            <person name="Dick G.J."/>
        </authorList>
    </citation>
    <scope>NUCLEOTIDE SEQUENCE [LARGE SCALE GENOMIC DNA]</scope>
    <source>
        <strain evidence="3">DG_78</strain>
    </source>
</reference>
<organism evidence="3 4">
    <name type="scientific">candidate division TA06 bacterium DG_78</name>
    <dbReference type="NCBI Taxonomy" id="1703772"/>
    <lineage>
        <taxon>Bacteria</taxon>
        <taxon>Bacteria division TA06</taxon>
    </lineage>
</organism>
<dbReference type="PIRSF" id="PIRSF004553">
    <property type="entry name" value="CHP00095"/>
    <property type="match status" value="1"/>
</dbReference>
<dbReference type="EMBL" id="LJNI01000010">
    <property type="protein sequence ID" value="KPJ74232.1"/>
    <property type="molecule type" value="Genomic_DNA"/>
</dbReference>
<proteinExistence type="predicted"/>
<dbReference type="SUPFAM" id="SSF53335">
    <property type="entry name" value="S-adenosyl-L-methionine-dependent methyltransferases"/>
    <property type="match status" value="1"/>
</dbReference>
<dbReference type="GO" id="GO:0003676">
    <property type="term" value="F:nucleic acid binding"/>
    <property type="evidence" value="ECO:0007669"/>
    <property type="project" value="InterPro"/>
</dbReference>
<protein>
    <recommendedName>
        <fullName evidence="5">16S rRNA (Guanine(966)-N(2))-methyltransferase RsmD</fullName>
    </recommendedName>
</protein>
<dbReference type="PANTHER" id="PTHR43542:SF1">
    <property type="entry name" value="METHYLTRANSFERASE"/>
    <property type="match status" value="1"/>
</dbReference>
<dbReference type="Proteomes" id="UP000051012">
    <property type="component" value="Unassembled WGS sequence"/>
</dbReference>
<dbReference type="NCBIfam" id="TIGR00095">
    <property type="entry name" value="16S rRNA (guanine(966)-N(2))-methyltransferase RsmD"/>
    <property type="match status" value="1"/>
</dbReference>
<dbReference type="AlphaFoldDB" id="A0A0S7YHJ8"/>
<dbReference type="CDD" id="cd02440">
    <property type="entry name" value="AdoMet_MTases"/>
    <property type="match status" value="1"/>
</dbReference>
<evidence type="ECO:0000313" key="3">
    <source>
        <dbReference type="EMBL" id="KPJ74232.1"/>
    </source>
</evidence>
<name>A0A0S7YHJ8_UNCT6</name>
<dbReference type="Gene3D" id="3.40.50.150">
    <property type="entry name" value="Vaccinia Virus protein VP39"/>
    <property type="match status" value="1"/>
</dbReference>
<dbReference type="PROSITE" id="PS00092">
    <property type="entry name" value="N6_MTASE"/>
    <property type="match status" value="1"/>
</dbReference>
<comment type="caution">
    <text evidence="3">The sequence shown here is derived from an EMBL/GenBank/DDBJ whole genome shotgun (WGS) entry which is preliminary data.</text>
</comment>
<evidence type="ECO:0000256" key="2">
    <source>
        <dbReference type="ARBA" id="ARBA00022679"/>
    </source>
</evidence>
<accession>A0A0S7YHJ8</accession>
<gene>
    <name evidence="3" type="ORF">AMJ52_01280</name>
</gene>
<keyword evidence="1" id="KW-0489">Methyltransferase</keyword>
<evidence type="ECO:0008006" key="5">
    <source>
        <dbReference type="Google" id="ProtNLM"/>
    </source>
</evidence>